<evidence type="ECO:0000313" key="10">
    <source>
        <dbReference type="EMBL" id="KAF5707907.1"/>
    </source>
</evidence>
<feature type="transmembrane region" description="Helical" evidence="8">
    <location>
        <begin position="429"/>
        <end position="450"/>
    </location>
</feature>
<dbReference type="EMBL" id="JAAQPF010000283">
    <property type="protein sequence ID" value="KAF5707907.1"/>
    <property type="molecule type" value="Genomic_DNA"/>
</dbReference>
<evidence type="ECO:0000256" key="8">
    <source>
        <dbReference type="SAM" id="Phobius"/>
    </source>
</evidence>
<accession>A0A8H6DA56</accession>
<dbReference type="InterPro" id="IPR004841">
    <property type="entry name" value="AA-permease/SLC12A_dom"/>
</dbReference>
<feature type="transmembrane region" description="Helical" evidence="8">
    <location>
        <begin position="76"/>
        <end position="95"/>
    </location>
</feature>
<feature type="compositionally biased region" description="Basic residues" evidence="7">
    <location>
        <begin position="926"/>
        <end position="943"/>
    </location>
</feature>
<feature type="transmembrane region" description="Helical" evidence="8">
    <location>
        <begin position="184"/>
        <end position="204"/>
    </location>
</feature>
<feature type="compositionally biased region" description="Low complexity" evidence="7">
    <location>
        <begin position="896"/>
        <end position="910"/>
    </location>
</feature>
<dbReference type="PANTHER" id="PTHR43341">
    <property type="entry name" value="AMINO ACID PERMEASE"/>
    <property type="match status" value="1"/>
</dbReference>
<feature type="region of interest" description="Disordered" evidence="7">
    <location>
        <begin position="854"/>
        <end position="951"/>
    </location>
</feature>
<dbReference type="FunFam" id="1.20.1740.10:FF:000017">
    <property type="entry name" value="Amino acid permease"/>
    <property type="match status" value="1"/>
</dbReference>
<comment type="caution">
    <text evidence="10">The sequence shown here is derived from an EMBL/GenBank/DDBJ whole genome shotgun (WGS) entry which is preliminary data.</text>
</comment>
<dbReference type="Proteomes" id="UP000532311">
    <property type="component" value="Unassembled WGS sequence"/>
</dbReference>
<keyword evidence="2" id="KW-0813">Transport</keyword>
<dbReference type="InterPro" id="IPR004840">
    <property type="entry name" value="Amino_acid_permease_CS"/>
</dbReference>
<feature type="compositionally biased region" description="Polar residues" evidence="7">
    <location>
        <begin position="803"/>
        <end position="813"/>
    </location>
</feature>
<feature type="transmembrane region" description="Helical" evidence="8">
    <location>
        <begin position="101"/>
        <end position="122"/>
    </location>
</feature>
<evidence type="ECO:0000256" key="2">
    <source>
        <dbReference type="ARBA" id="ARBA00022448"/>
    </source>
</evidence>
<feature type="transmembrane region" description="Helical" evidence="8">
    <location>
        <begin position="258"/>
        <end position="279"/>
    </location>
</feature>
<feature type="transmembrane region" description="Helical" evidence="8">
    <location>
        <begin position="355"/>
        <end position="380"/>
    </location>
</feature>
<evidence type="ECO:0000313" key="11">
    <source>
        <dbReference type="Proteomes" id="UP000532311"/>
    </source>
</evidence>
<dbReference type="GO" id="GO:0016020">
    <property type="term" value="C:membrane"/>
    <property type="evidence" value="ECO:0007669"/>
    <property type="project" value="UniProtKB-SubCell"/>
</dbReference>
<evidence type="ECO:0000256" key="6">
    <source>
        <dbReference type="ARBA" id="ARBA00023136"/>
    </source>
</evidence>
<feature type="transmembrane region" description="Helical" evidence="8">
    <location>
        <begin position="216"/>
        <end position="238"/>
    </location>
</feature>
<feature type="domain" description="Amino acid permease/ SLC12A" evidence="9">
    <location>
        <begin position="73"/>
        <end position="534"/>
    </location>
</feature>
<proteinExistence type="predicted"/>
<gene>
    <name evidence="10" type="ORF">FGLOB1_6667</name>
</gene>
<dbReference type="InterPro" id="IPR050524">
    <property type="entry name" value="APC_YAT"/>
</dbReference>
<keyword evidence="3 8" id="KW-0812">Transmembrane</keyword>
<feature type="region of interest" description="Disordered" evidence="7">
    <location>
        <begin position="780"/>
        <end position="815"/>
    </location>
</feature>
<evidence type="ECO:0000256" key="1">
    <source>
        <dbReference type="ARBA" id="ARBA00004141"/>
    </source>
</evidence>
<organism evidence="10 11">
    <name type="scientific">Fusarium globosum</name>
    <dbReference type="NCBI Taxonomy" id="78864"/>
    <lineage>
        <taxon>Eukaryota</taxon>
        <taxon>Fungi</taxon>
        <taxon>Dikarya</taxon>
        <taxon>Ascomycota</taxon>
        <taxon>Pezizomycotina</taxon>
        <taxon>Sordariomycetes</taxon>
        <taxon>Hypocreomycetidae</taxon>
        <taxon>Hypocreales</taxon>
        <taxon>Nectriaceae</taxon>
        <taxon>Fusarium</taxon>
        <taxon>Fusarium fujikuroi species complex</taxon>
    </lineage>
</organism>
<dbReference type="Pfam" id="PF00324">
    <property type="entry name" value="AA_permease"/>
    <property type="match status" value="1"/>
</dbReference>
<evidence type="ECO:0000256" key="3">
    <source>
        <dbReference type="ARBA" id="ARBA00022692"/>
    </source>
</evidence>
<feature type="transmembrane region" description="Helical" evidence="8">
    <location>
        <begin position="300"/>
        <end position="319"/>
    </location>
</feature>
<evidence type="ECO:0000259" key="9">
    <source>
        <dbReference type="Pfam" id="PF00324"/>
    </source>
</evidence>
<evidence type="ECO:0000256" key="4">
    <source>
        <dbReference type="ARBA" id="ARBA00022970"/>
    </source>
</evidence>
<dbReference type="Gene3D" id="1.20.1740.10">
    <property type="entry name" value="Amino acid/polyamine transporter I"/>
    <property type="match status" value="1"/>
</dbReference>
<dbReference type="PROSITE" id="PS00218">
    <property type="entry name" value="AMINO_ACID_PERMEASE_1"/>
    <property type="match status" value="1"/>
</dbReference>
<reference evidence="10 11" key="1">
    <citation type="submission" date="2020-05" db="EMBL/GenBank/DDBJ databases">
        <title>Identification and distribution of gene clusters putatively required for synthesis of sphingolipid metabolism inhibitors in phylogenetically diverse species of the filamentous fungus Fusarium.</title>
        <authorList>
            <person name="Kim H.-S."/>
            <person name="Busman M."/>
            <person name="Brown D.W."/>
            <person name="Divon H."/>
            <person name="Uhlig S."/>
            <person name="Proctor R.H."/>
        </authorList>
    </citation>
    <scope>NUCLEOTIDE SEQUENCE [LARGE SCALE GENOMIC DNA]</scope>
    <source>
        <strain evidence="10 11">NRRL 26131</strain>
    </source>
</reference>
<dbReference type="AlphaFoldDB" id="A0A8H6DA56"/>
<feature type="transmembrane region" description="Helical" evidence="8">
    <location>
        <begin position="401"/>
        <end position="417"/>
    </location>
</feature>
<feature type="compositionally biased region" description="Pro residues" evidence="7">
    <location>
        <begin position="787"/>
        <end position="802"/>
    </location>
</feature>
<keyword evidence="5 8" id="KW-1133">Transmembrane helix</keyword>
<protein>
    <submittedName>
        <fullName evidence="10">Amino-acid permease inda1</fullName>
    </submittedName>
</protein>
<evidence type="ECO:0000256" key="7">
    <source>
        <dbReference type="SAM" id="MobiDB-lite"/>
    </source>
</evidence>
<name>A0A8H6DA56_9HYPO</name>
<keyword evidence="4" id="KW-0029">Amino-acid transport</keyword>
<sequence length="951" mass="104305">MAVEKVVSDSPVIGEKGVMADESAPTKEPFTATGEEYEQDDFMTRTGLNAKSFTRKHYGLGLVELDRKMKPRHLQMVAIGGSIGAGFFVGSGSALSKGGPATLFIDFFLVGVMVFNVVYAMGELAVMYPISGGFYTYAARFIDPSFGFAMAWNYTLQWAATLPLELTVCAITIQYWSPDVSPGVWIAVFLAAITILNMFGTLGYAEEEFWAACFKLTSISIFMIIALVLVCGGGPSSGSYDTYQGFKLWHDPGAFKNGFKGFCSVFVTAAFSFAGSELVGLAAAESRNPTASVPAAIKQVFWRICLFYIVALLFVGLLISCNDPNLLSSSSYSNSAASPFVLVGKYSGLKGLDHYMNAVILSSVLSLGIASVYGGSRTLLALAQQGFAPKIFTWVDRAGRPLPSVGFIIAFGCLAFLNLDAAGPVIFDWLLALSGLAMLVCWGSICLAHIRFRAAWKYNGHTLDEIPFKAIGGVWGSWLGLIFVVVILIAQFYVAIVAPVGESGMGTVEDFFMQYLGLPIVLAFWAGGYLWKRTSWISIEKIDIDTGRREHDWEAINAWRTELATFPWWKRLRTIYLLNHPRLLREIFPTTLERDSVDLKRTVPFSELSNLSGYPIQAHMDTMMNNGGPDPGPQSQADFPWDSLIDTFPFLTYQAYRALSIQLEFFRNMSTIDLPVTQDANAKEKLTVILNKANIVNDLMSSLTHSAELLMDLNDIEYDEVVNARRNEVSSMLDEAGDNIKKVIAMQTKEVERGLGQQEAETQEQQRRAEQEMILQQRIGGLGMGTPEPPGTQMPYVQPPAPQQSHMPQQSIIPGQIPGLCHASVPSAGPQGYAALPLNNAVPAYPQAPAHPQVSVLGQAPGHGHLPTHSQAPAHAQLPGYNQYPAHPLPQPVPPQRQDSVSTETSTTSSDDPESRRMPATELKKQKQKHRAAKRMAKMKRERQRGDFCIG</sequence>
<feature type="compositionally biased region" description="Basic and acidic residues" evidence="7">
    <location>
        <begin position="913"/>
        <end position="925"/>
    </location>
</feature>
<dbReference type="GO" id="GO:0015171">
    <property type="term" value="F:amino acid transmembrane transporter activity"/>
    <property type="evidence" value="ECO:0007669"/>
    <property type="project" value="TreeGrafter"/>
</dbReference>
<comment type="subcellular location">
    <subcellularLocation>
        <location evidence="1">Membrane</location>
        <topology evidence="1">Multi-pass membrane protein</topology>
    </subcellularLocation>
</comment>
<keyword evidence="11" id="KW-1185">Reference proteome</keyword>
<evidence type="ECO:0000256" key="5">
    <source>
        <dbReference type="ARBA" id="ARBA00022989"/>
    </source>
</evidence>
<feature type="transmembrane region" description="Helical" evidence="8">
    <location>
        <begin position="512"/>
        <end position="531"/>
    </location>
</feature>
<feature type="transmembrane region" description="Helical" evidence="8">
    <location>
        <begin position="471"/>
        <end position="500"/>
    </location>
</feature>
<feature type="region of interest" description="Disordered" evidence="7">
    <location>
        <begin position="17"/>
        <end position="36"/>
    </location>
</feature>
<keyword evidence="6 8" id="KW-0472">Membrane</keyword>
<dbReference type="PANTHER" id="PTHR43341:SF12">
    <property type="entry name" value="AMINO ACID TRANSPORTER (EUROFUNG)"/>
    <property type="match status" value="1"/>
</dbReference>